<gene>
    <name evidence="2" type="ORF">ACFO5K_12980</name>
</gene>
<keyword evidence="3" id="KW-1185">Reference proteome</keyword>
<protein>
    <submittedName>
        <fullName evidence="2">Uncharacterized protein</fullName>
    </submittedName>
</protein>
<organism evidence="2 3">
    <name type="scientific">Nocardia halotolerans</name>
    <dbReference type="NCBI Taxonomy" id="1755878"/>
    <lineage>
        <taxon>Bacteria</taxon>
        <taxon>Bacillati</taxon>
        <taxon>Actinomycetota</taxon>
        <taxon>Actinomycetes</taxon>
        <taxon>Mycobacteriales</taxon>
        <taxon>Nocardiaceae</taxon>
        <taxon>Nocardia</taxon>
    </lineage>
</organism>
<name>A0ABV8VI01_9NOCA</name>
<dbReference type="RefSeq" id="WP_378560998.1">
    <property type="nucleotide sequence ID" value="NZ_JBHSDL010000014.1"/>
</dbReference>
<evidence type="ECO:0000313" key="2">
    <source>
        <dbReference type="EMBL" id="MFC4375012.1"/>
    </source>
</evidence>
<reference evidence="3" key="1">
    <citation type="journal article" date="2019" name="Int. J. Syst. Evol. Microbiol.">
        <title>The Global Catalogue of Microorganisms (GCM) 10K type strain sequencing project: providing services to taxonomists for standard genome sequencing and annotation.</title>
        <authorList>
            <consortium name="The Broad Institute Genomics Platform"/>
            <consortium name="The Broad Institute Genome Sequencing Center for Infectious Disease"/>
            <person name="Wu L."/>
            <person name="Ma J."/>
        </authorList>
    </citation>
    <scope>NUCLEOTIDE SEQUENCE [LARGE SCALE GENOMIC DNA]</scope>
    <source>
        <strain evidence="3">IBRC-M 10490</strain>
    </source>
</reference>
<accession>A0ABV8VI01</accession>
<proteinExistence type="predicted"/>
<dbReference type="Proteomes" id="UP001595844">
    <property type="component" value="Unassembled WGS sequence"/>
</dbReference>
<sequence length="51" mass="5371">MTTIVVILIVWLAVSVPVSVLAARMLRSDVGPARTPPPPGSAESDPGRSFR</sequence>
<feature type="region of interest" description="Disordered" evidence="1">
    <location>
        <begin position="29"/>
        <end position="51"/>
    </location>
</feature>
<comment type="caution">
    <text evidence="2">The sequence shown here is derived from an EMBL/GenBank/DDBJ whole genome shotgun (WGS) entry which is preliminary data.</text>
</comment>
<evidence type="ECO:0000256" key="1">
    <source>
        <dbReference type="SAM" id="MobiDB-lite"/>
    </source>
</evidence>
<evidence type="ECO:0000313" key="3">
    <source>
        <dbReference type="Proteomes" id="UP001595844"/>
    </source>
</evidence>
<dbReference type="EMBL" id="JBHSDL010000014">
    <property type="protein sequence ID" value="MFC4375012.1"/>
    <property type="molecule type" value="Genomic_DNA"/>
</dbReference>